<evidence type="ECO:0000313" key="2">
    <source>
        <dbReference type="Proteomes" id="UP001168972"/>
    </source>
</evidence>
<protein>
    <submittedName>
        <fullName evidence="1">Uncharacterized protein</fullName>
    </submittedName>
</protein>
<name>A0AA39KPN6_MICHY</name>
<reference evidence="1" key="2">
    <citation type="submission" date="2023-03" db="EMBL/GenBank/DDBJ databases">
        <authorList>
            <person name="Inwood S.N."/>
            <person name="Skelly J.G."/>
            <person name="Guhlin J."/>
            <person name="Harrop T.W.R."/>
            <person name="Goldson S.G."/>
            <person name="Dearden P.K."/>
        </authorList>
    </citation>
    <scope>NUCLEOTIDE SEQUENCE</scope>
    <source>
        <strain evidence="1">Lincoln</strain>
        <tissue evidence="1">Whole body</tissue>
    </source>
</reference>
<keyword evidence="2" id="KW-1185">Reference proteome</keyword>
<sequence>MEDREESQVDVRNSHLKIQFATKQQDEEGGDAKATTIAAKEWATALLLPPNQIKLHSFNYQSIS</sequence>
<feature type="non-terminal residue" evidence="1">
    <location>
        <position position="64"/>
    </location>
</feature>
<evidence type="ECO:0000313" key="1">
    <source>
        <dbReference type="EMBL" id="KAK0169107.1"/>
    </source>
</evidence>
<dbReference type="Proteomes" id="UP001168972">
    <property type="component" value="Unassembled WGS sequence"/>
</dbReference>
<reference evidence="1" key="1">
    <citation type="journal article" date="2023" name="bioRxiv">
        <title>Scaffold-level genome assemblies of two parasitoid biocontrol wasps reveal the parthenogenesis mechanism and an associated novel virus.</title>
        <authorList>
            <person name="Inwood S."/>
            <person name="Skelly J."/>
            <person name="Guhlin J."/>
            <person name="Harrop T."/>
            <person name="Goldson S."/>
            <person name="Dearden P."/>
        </authorList>
    </citation>
    <scope>NUCLEOTIDE SEQUENCE</scope>
    <source>
        <strain evidence="1">Lincoln</strain>
        <tissue evidence="1">Whole body</tissue>
    </source>
</reference>
<accession>A0AA39KPN6</accession>
<comment type="caution">
    <text evidence="1">The sequence shown here is derived from an EMBL/GenBank/DDBJ whole genome shotgun (WGS) entry which is preliminary data.</text>
</comment>
<proteinExistence type="predicted"/>
<dbReference type="EMBL" id="JAQQBR010001831">
    <property type="protein sequence ID" value="KAK0169107.1"/>
    <property type="molecule type" value="Genomic_DNA"/>
</dbReference>
<organism evidence="1 2">
    <name type="scientific">Microctonus hyperodae</name>
    <name type="common">Parasitoid wasp</name>
    <dbReference type="NCBI Taxonomy" id="165561"/>
    <lineage>
        <taxon>Eukaryota</taxon>
        <taxon>Metazoa</taxon>
        <taxon>Ecdysozoa</taxon>
        <taxon>Arthropoda</taxon>
        <taxon>Hexapoda</taxon>
        <taxon>Insecta</taxon>
        <taxon>Pterygota</taxon>
        <taxon>Neoptera</taxon>
        <taxon>Endopterygota</taxon>
        <taxon>Hymenoptera</taxon>
        <taxon>Apocrita</taxon>
        <taxon>Ichneumonoidea</taxon>
        <taxon>Braconidae</taxon>
        <taxon>Euphorinae</taxon>
        <taxon>Microctonus</taxon>
    </lineage>
</organism>
<dbReference type="AlphaFoldDB" id="A0AA39KPN6"/>
<gene>
    <name evidence="1" type="ORF">PV327_002853</name>
</gene>